<gene>
    <name evidence="2" type="ORF">ACFOND_15630</name>
</gene>
<dbReference type="Pfam" id="PF07045">
    <property type="entry name" value="DUF1330"/>
    <property type="match status" value="1"/>
</dbReference>
<feature type="domain" description="DUF1330" evidence="1">
    <location>
        <begin position="8"/>
        <end position="82"/>
    </location>
</feature>
<dbReference type="RefSeq" id="WP_216000697.1">
    <property type="nucleotide sequence ID" value="NZ_JAUFQI010000001.1"/>
</dbReference>
<accession>A0ABV7WUU3</accession>
<reference evidence="3" key="1">
    <citation type="journal article" date="2019" name="Int. J. Syst. Evol. Microbiol.">
        <title>The Global Catalogue of Microorganisms (GCM) 10K type strain sequencing project: providing services to taxonomists for standard genome sequencing and annotation.</title>
        <authorList>
            <consortium name="The Broad Institute Genomics Platform"/>
            <consortium name="The Broad Institute Genome Sequencing Center for Infectious Disease"/>
            <person name="Wu L."/>
            <person name="Ma J."/>
        </authorList>
    </citation>
    <scope>NUCLEOTIDE SEQUENCE [LARGE SCALE GENOMIC DNA]</scope>
    <source>
        <strain evidence="3">CECT 8288</strain>
    </source>
</reference>
<dbReference type="Proteomes" id="UP001595710">
    <property type="component" value="Unassembled WGS sequence"/>
</dbReference>
<dbReference type="EMBL" id="JBHRYN010000069">
    <property type="protein sequence ID" value="MFC3703061.1"/>
    <property type="molecule type" value="Genomic_DNA"/>
</dbReference>
<evidence type="ECO:0000313" key="2">
    <source>
        <dbReference type="EMBL" id="MFC3703061.1"/>
    </source>
</evidence>
<proteinExistence type="predicted"/>
<organism evidence="2 3">
    <name type="scientific">Reinekea marina</name>
    <dbReference type="NCBI Taxonomy" id="1310421"/>
    <lineage>
        <taxon>Bacteria</taxon>
        <taxon>Pseudomonadati</taxon>
        <taxon>Pseudomonadota</taxon>
        <taxon>Gammaproteobacteria</taxon>
        <taxon>Oceanospirillales</taxon>
        <taxon>Saccharospirillaceae</taxon>
        <taxon>Reinekea</taxon>
    </lineage>
</organism>
<keyword evidence="3" id="KW-1185">Reference proteome</keyword>
<name>A0ABV7WUU3_9GAMM</name>
<dbReference type="InterPro" id="IPR010753">
    <property type="entry name" value="DUF1330"/>
</dbReference>
<evidence type="ECO:0000313" key="3">
    <source>
        <dbReference type="Proteomes" id="UP001595710"/>
    </source>
</evidence>
<protein>
    <submittedName>
        <fullName evidence="2">DUF1330 domain-containing protein</fullName>
    </submittedName>
</protein>
<comment type="caution">
    <text evidence="2">The sequence shown here is derived from an EMBL/GenBank/DDBJ whole genome shotgun (WGS) entry which is preliminary data.</text>
</comment>
<sequence length="100" mass="11346">MAIERIMGLFVTNEEEYSLYRAGMTPILHDFGGAFGYDFKVSDVLISKTKDPINRVFTIEFPSKAVMDAFFSDPQYLKIQQAHFAKSVSYKTVIGIHEVS</sequence>
<evidence type="ECO:0000259" key="1">
    <source>
        <dbReference type="Pfam" id="PF07045"/>
    </source>
</evidence>